<dbReference type="EMBL" id="BDDD01004063">
    <property type="protein sequence ID" value="GAV86830.1"/>
    <property type="molecule type" value="Genomic_DNA"/>
</dbReference>
<dbReference type="InterPro" id="IPR013601">
    <property type="entry name" value="FAE1_typ3_polyketide_synth"/>
</dbReference>
<evidence type="ECO:0000256" key="2">
    <source>
        <dbReference type="ARBA" id="ARBA00047375"/>
    </source>
</evidence>
<feature type="domain" description="FAE" evidence="3">
    <location>
        <begin position="12"/>
        <end position="141"/>
    </location>
</feature>
<dbReference type="STRING" id="3775.A0A1Q3D2W6"/>
<proteinExistence type="predicted"/>
<evidence type="ECO:0000256" key="1">
    <source>
        <dbReference type="ARBA" id="ARBA00023315"/>
    </source>
</evidence>
<reference evidence="5" key="1">
    <citation type="submission" date="2016-04" db="EMBL/GenBank/DDBJ databases">
        <title>Cephalotus genome sequencing.</title>
        <authorList>
            <person name="Fukushima K."/>
            <person name="Hasebe M."/>
            <person name="Fang X."/>
        </authorList>
    </citation>
    <scope>NUCLEOTIDE SEQUENCE [LARGE SCALE GENOMIC DNA]</scope>
    <source>
        <strain evidence="5">cv. St1</strain>
    </source>
</reference>
<dbReference type="OrthoDB" id="1929806at2759"/>
<dbReference type="GO" id="GO:0016020">
    <property type="term" value="C:membrane"/>
    <property type="evidence" value="ECO:0007669"/>
    <property type="project" value="InterPro"/>
</dbReference>
<dbReference type="Pfam" id="PF08392">
    <property type="entry name" value="FAE1_CUT1_RppA"/>
    <property type="match status" value="1"/>
</dbReference>
<keyword evidence="1" id="KW-0808">Transferase</keyword>
<comment type="caution">
    <text evidence="4">The sequence shown here is derived from an EMBL/GenBank/DDBJ whole genome shotgun (WGS) entry which is preliminary data.</text>
</comment>
<dbReference type="AlphaFoldDB" id="A0A1Q3D2W6"/>
<dbReference type="GO" id="GO:0009922">
    <property type="term" value="F:fatty acid elongase activity"/>
    <property type="evidence" value="ECO:0007669"/>
    <property type="project" value="UniProtKB-EC"/>
</dbReference>
<evidence type="ECO:0000313" key="5">
    <source>
        <dbReference type="Proteomes" id="UP000187406"/>
    </source>
</evidence>
<evidence type="ECO:0000313" key="4">
    <source>
        <dbReference type="EMBL" id="GAV86830.1"/>
    </source>
</evidence>
<dbReference type="PANTHER" id="PTHR31561">
    <property type="entry name" value="3-KETOACYL-COA SYNTHASE"/>
    <property type="match status" value="1"/>
</dbReference>
<dbReference type="GO" id="GO:0006633">
    <property type="term" value="P:fatty acid biosynthetic process"/>
    <property type="evidence" value="ECO:0007669"/>
    <property type="project" value="InterPro"/>
</dbReference>
<gene>
    <name evidence="4" type="ORF">CFOL_v3_30256</name>
</gene>
<dbReference type="Proteomes" id="UP000187406">
    <property type="component" value="Unassembled WGS sequence"/>
</dbReference>
<sequence>ILILISNIIKINKSCKVFLVDFSCYKHPSTQMCTIKMFSYRVRVLRYFRMHLWNSSKVLLKMITNSCLEDARRDSEMVVFGVVDEILAKSGVEGKDIGLVIMNCCSFNLVPSLSAMIVNRYKLEQDTVSCNLGGMGCSAGL</sequence>
<comment type="catalytic activity">
    <reaction evidence="2">
        <text>a very-long-chain acyl-CoA + malonyl-CoA + H(+) = a very-long-chain 3-oxoacyl-CoA + CO2 + CoA</text>
        <dbReference type="Rhea" id="RHEA:32727"/>
        <dbReference type="ChEBI" id="CHEBI:15378"/>
        <dbReference type="ChEBI" id="CHEBI:16526"/>
        <dbReference type="ChEBI" id="CHEBI:57287"/>
        <dbReference type="ChEBI" id="CHEBI:57384"/>
        <dbReference type="ChEBI" id="CHEBI:90725"/>
        <dbReference type="ChEBI" id="CHEBI:90736"/>
        <dbReference type="EC" id="2.3.1.199"/>
    </reaction>
</comment>
<dbReference type="InParanoid" id="A0A1Q3D2W6"/>
<dbReference type="Gene3D" id="3.40.47.10">
    <property type="match status" value="1"/>
</dbReference>
<keyword evidence="5" id="KW-1185">Reference proteome</keyword>
<dbReference type="InterPro" id="IPR016039">
    <property type="entry name" value="Thiolase-like"/>
</dbReference>
<name>A0A1Q3D2W6_CEPFO</name>
<protein>
    <submittedName>
        <fullName evidence="4">FAE1_CUT1_RppA domain-containing protein</fullName>
    </submittedName>
</protein>
<keyword evidence="1" id="KW-0012">Acyltransferase</keyword>
<feature type="non-terminal residue" evidence="4">
    <location>
        <position position="141"/>
    </location>
</feature>
<evidence type="ECO:0000259" key="3">
    <source>
        <dbReference type="Pfam" id="PF08392"/>
    </source>
</evidence>
<accession>A0A1Q3D2W6</accession>
<dbReference type="SUPFAM" id="SSF53901">
    <property type="entry name" value="Thiolase-like"/>
    <property type="match status" value="1"/>
</dbReference>
<feature type="non-terminal residue" evidence="4">
    <location>
        <position position="1"/>
    </location>
</feature>
<organism evidence="4 5">
    <name type="scientific">Cephalotus follicularis</name>
    <name type="common">Albany pitcher plant</name>
    <dbReference type="NCBI Taxonomy" id="3775"/>
    <lineage>
        <taxon>Eukaryota</taxon>
        <taxon>Viridiplantae</taxon>
        <taxon>Streptophyta</taxon>
        <taxon>Embryophyta</taxon>
        <taxon>Tracheophyta</taxon>
        <taxon>Spermatophyta</taxon>
        <taxon>Magnoliopsida</taxon>
        <taxon>eudicotyledons</taxon>
        <taxon>Gunneridae</taxon>
        <taxon>Pentapetalae</taxon>
        <taxon>rosids</taxon>
        <taxon>fabids</taxon>
        <taxon>Oxalidales</taxon>
        <taxon>Cephalotaceae</taxon>
        <taxon>Cephalotus</taxon>
    </lineage>
</organism>
<dbReference type="InterPro" id="IPR012392">
    <property type="entry name" value="3-ktacl-CoA_syn"/>
</dbReference>